<evidence type="ECO:0000313" key="1">
    <source>
        <dbReference type="EMBL" id="SVB38777.1"/>
    </source>
</evidence>
<sequence>MKIDHPNVFLGGSVKSPLLWAIPRKTYPKVSSDGRTVKSTVYSFKPKETVAIKIK</sequence>
<gene>
    <name evidence="1" type="ORF">METZ01_LOCUS191631</name>
</gene>
<reference evidence="1" key="1">
    <citation type="submission" date="2018-05" db="EMBL/GenBank/DDBJ databases">
        <authorList>
            <person name="Lanie J.A."/>
            <person name="Ng W.-L."/>
            <person name="Kazmierczak K.M."/>
            <person name="Andrzejewski T.M."/>
            <person name="Davidsen T.M."/>
            <person name="Wayne K.J."/>
            <person name="Tettelin H."/>
            <person name="Glass J.I."/>
            <person name="Rusch D."/>
            <person name="Podicherti R."/>
            <person name="Tsui H.-C.T."/>
            <person name="Winkler M.E."/>
        </authorList>
    </citation>
    <scope>NUCLEOTIDE SEQUENCE</scope>
</reference>
<accession>A0A382DMD5</accession>
<organism evidence="1">
    <name type="scientific">marine metagenome</name>
    <dbReference type="NCBI Taxonomy" id="408172"/>
    <lineage>
        <taxon>unclassified sequences</taxon>
        <taxon>metagenomes</taxon>
        <taxon>ecological metagenomes</taxon>
    </lineage>
</organism>
<name>A0A382DMD5_9ZZZZ</name>
<protein>
    <submittedName>
        <fullName evidence="1">Uncharacterized protein</fullName>
    </submittedName>
</protein>
<dbReference type="EMBL" id="UINC01039787">
    <property type="protein sequence ID" value="SVB38777.1"/>
    <property type="molecule type" value="Genomic_DNA"/>
</dbReference>
<dbReference type="AlphaFoldDB" id="A0A382DMD5"/>
<proteinExistence type="predicted"/>